<evidence type="ECO:0000313" key="8">
    <source>
        <dbReference type="EMBL" id="PWY98440.1"/>
    </source>
</evidence>
<dbReference type="InParanoid" id="A0A317XM91"/>
<gene>
    <name evidence="8" type="ORF">BCV70DRAFT_238578</name>
</gene>
<comment type="function">
    <text evidence="7">Regulatory subunit of the dolichol-phosphate mannose (DPM) synthase complex; essential for the ER localization.</text>
</comment>
<dbReference type="GO" id="GO:0005789">
    <property type="term" value="C:endoplasmic reticulum membrane"/>
    <property type="evidence" value="ECO:0007669"/>
    <property type="project" value="UniProtKB-SubCell"/>
</dbReference>
<dbReference type="GO" id="GO:0033185">
    <property type="term" value="C:dolichol-phosphate-mannose synthase complex"/>
    <property type="evidence" value="ECO:0007669"/>
    <property type="project" value="TreeGrafter"/>
</dbReference>
<dbReference type="InterPro" id="IPR009914">
    <property type="entry name" value="DPM2"/>
</dbReference>
<keyword evidence="5 7" id="KW-1133">Transmembrane helix</keyword>
<keyword evidence="4 7" id="KW-0256">Endoplasmic reticulum</keyword>
<dbReference type="STRING" id="1882483.A0A317XM91"/>
<dbReference type="GO" id="GO:0030234">
    <property type="term" value="F:enzyme regulator activity"/>
    <property type="evidence" value="ECO:0007669"/>
    <property type="project" value="UniProtKB-UniRule"/>
</dbReference>
<comment type="subcellular location">
    <subcellularLocation>
        <location evidence="1 7">Endoplasmic reticulum membrane</location>
        <topology evidence="1 7">Multi-pass membrane protein</topology>
    </subcellularLocation>
</comment>
<evidence type="ECO:0000256" key="7">
    <source>
        <dbReference type="RuleBase" id="RU365084"/>
    </source>
</evidence>
<name>A0A317XM91_9BASI</name>
<dbReference type="EMBL" id="KZ819198">
    <property type="protein sequence ID" value="PWY98440.1"/>
    <property type="molecule type" value="Genomic_DNA"/>
</dbReference>
<evidence type="ECO:0000313" key="9">
    <source>
        <dbReference type="Proteomes" id="UP000246740"/>
    </source>
</evidence>
<comment type="pathway">
    <text evidence="7">Protein modification; protein glycosylation.</text>
</comment>
<dbReference type="FunCoup" id="A0A317XM91">
    <property type="interactions" value="41"/>
</dbReference>
<evidence type="ECO:0000256" key="3">
    <source>
        <dbReference type="ARBA" id="ARBA00022692"/>
    </source>
</evidence>
<feature type="transmembrane region" description="Helical" evidence="7">
    <location>
        <begin position="20"/>
        <end position="42"/>
    </location>
</feature>
<feature type="transmembrane region" description="Helical" evidence="7">
    <location>
        <begin position="57"/>
        <end position="79"/>
    </location>
</feature>
<dbReference type="PANTHER" id="PTHR15039:SF11">
    <property type="entry name" value="DOLICHOL PHOSPHATE-MANNOSE BIOSYNTHESIS REGULATORY PROTEIN"/>
    <property type="match status" value="1"/>
</dbReference>
<dbReference type="GO" id="GO:0006506">
    <property type="term" value="P:GPI anchor biosynthetic process"/>
    <property type="evidence" value="ECO:0007669"/>
    <property type="project" value="TreeGrafter"/>
</dbReference>
<evidence type="ECO:0000256" key="6">
    <source>
        <dbReference type="ARBA" id="ARBA00023136"/>
    </source>
</evidence>
<keyword evidence="6 7" id="KW-0472">Membrane</keyword>
<keyword evidence="9" id="KW-1185">Reference proteome</keyword>
<evidence type="ECO:0000256" key="1">
    <source>
        <dbReference type="ARBA" id="ARBA00004477"/>
    </source>
</evidence>
<dbReference type="Pfam" id="PF07297">
    <property type="entry name" value="DPM2"/>
    <property type="match status" value="1"/>
</dbReference>
<evidence type="ECO:0000256" key="5">
    <source>
        <dbReference type="ARBA" id="ARBA00022989"/>
    </source>
</evidence>
<dbReference type="GO" id="GO:0180047">
    <property type="term" value="P:dolichol phosphate mannose biosynthetic process"/>
    <property type="evidence" value="ECO:0007669"/>
    <property type="project" value="InterPro"/>
</dbReference>
<evidence type="ECO:0000256" key="4">
    <source>
        <dbReference type="ARBA" id="ARBA00022824"/>
    </source>
</evidence>
<dbReference type="UniPathway" id="UPA00378"/>
<comment type="subunit">
    <text evidence="7">Component of the dolichol-phosphate mannose (DPM) synthase complex.</text>
</comment>
<comment type="similarity">
    <text evidence="2 7">Belongs to the DPM2 family.</text>
</comment>
<dbReference type="PANTHER" id="PTHR15039">
    <property type="entry name" value="DOLICHOL PHOSPHATE-MANNOSE BIOSYNTHESIS REGULATORY PROTEIN"/>
    <property type="match status" value="1"/>
</dbReference>
<protein>
    <recommendedName>
        <fullName evidence="7">Dolichol phosphate-mannose biosynthesis regulatory protein</fullName>
    </recommendedName>
</protein>
<dbReference type="Proteomes" id="UP000246740">
    <property type="component" value="Unassembled WGS sequence"/>
</dbReference>
<evidence type="ECO:0000256" key="2">
    <source>
        <dbReference type="ARBA" id="ARBA00005478"/>
    </source>
</evidence>
<accession>A0A317XM91</accession>
<dbReference type="AlphaFoldDB" id="A0A317XM91"/>
<keyword evidence="3 7" id="KW-0812">Transmembrane</keyword>
<proteinExistence type="inferred from homology"/>
<reference evidence="8 9" key="1">
    <citation type="journal article" date="2018" name="Mol. Biol. Evol.">
        <title>Broad Genomic Sampling Reveals a Smut Pathogenic Ancestry of the Fungal Clade Ustilaginomycotina.</title>
        <authorList>
            <person name="Kijpornyongpan T."/>
            <person name="Mondo S.J."/>
            <person name="Barry K."/>
            <person name="Sandor L."/>
            <person name="Lee J."/>
            <person name="Lipzen A."/>
            <person name="Pangilinan J."/>
            <person name="LaButti K."/>
            <person name="Hainaut M."/>
            <person name="Henrissat B."/>
            <person name="Grigoriev I.V."/>
            <person name="Spatafora J.W."/>
            <person name="Aime M.C."/>
        </authorList>
    </citation>
    <scope>NUCLEOTIDE SEQUENCE [LARGE SCALE GENOMIC DNA]</scope>
    <source>
        <strain evidence="8 9">MCA 3645</strain>
    </source>
</reference>
<sequence>MSQRDEVRSKGIANQRIAALVLLTSLGLFGFYTFWAIVLPFLPDDSLLHPYFPARKWAILIPSLILVLGLSTVGIYIGVVMRQDLLHDASTTQKLESK</sequence>
<organism evidence="8 9">
    <name type="scientific">Testicularia cyperi</name>
    <dbReference type="NCBI Taxonomy" id="1882483"/>
    <lineage>
        <taxon>Eukaryota</taxon>
        <taxon>Fungi</taxon>
        <taxon>Dikarya</taxon>
        <taxon>Basidiomycota</taxon>
        <taxon>Ustilaginomycotina</taxon>
        <taxon>Ustilaginomycetes</taxon>
        <taxon>Ustilaginales</taxon>
        <taxon>Anthracoideaceae</taxon>
        <taxon>Testicularia</taxon>
    </lineage>
</organism>
<dbReference type="OrthoDB" id="311279at2759"/>